<evidence type="ECO:0000313" key="2">
    <source>
        <dbReference type="Proteomes" id="UP000177625"/>
    </source>
</evidence>
<evidence type="ECO:0000313" key="1">
    <source>
        <dbReference type="EMBL" id="CZT43788.1"/>
    </source>
</evidence>
<protein>
    <submittedName>
        <fullName evidence="1">Uncharacterized protein</fullName>
    </submittedName>
</protein>
<name>A0A1E1M3V5_RHYSE</name>
<accession>A0A1E1M3V5</accession>
<dbReference type="AlphaFoldDB" id="A0A1E1M3V5"/>
<organism evidence="1 2">
    <name type="scientific">Rhynchosporium secalis</name>
    <name type="common">Barley scald fungus</name>
    <dbReference type="NCBI Taxonomy" id="38038"/>
    <lineage>
        <taxon>Eukaryota</taxon>
        <taxon>Fungi</taxon>
        <taxon>Dikarya</taxon>
        <taxon>Ascomycota</taxon>
        <taxon>Pezizomycotina</taxon>
        <taxon>Leotiomycetes</taxon>
        <taxon>Helotiales</taxon>
        <taxon>Ploettnerulaceae</taxon>
        <taxon>Rhynchosporium</taxon>
    </lineage>
</organism>
<dbReference type="EMBL" id="FJVC01000151">
    <property type="protein sequence ID" value="CZT43788.1"/>
    <property type="molecule type" value="Genomic_DNA"/>
</dbReference>
<proteinExistence type="predicted"/>
<dbReference type="Proteomes" id="UP000177625">
    <property type="component" value="Unassembled WGS sequence"/>
</dbReference>
<gene>
    <name evidence="1" type="ORF">RSE6_03875</name>
</gene>
<reference evidence="2" key="1">
    <citation type="submission" date="2016-03" db="EMBL/GenBank/DDBJ databases">
        <authorList>
            <person name="Guldener U."/>
        </authorList>
    </citation>
    <scope>NUCLEOTIDE SEQUENCE [LARGE SCALE GENOMIC DNA]</scope>
</reference>
<keyword evidence="2" id="KW-1185">Reference proteome</keyword>
<sequence>MAGISAGMQQERGPVEENMAPHMSQDILELSLKRVRRELEIYDSARTVGSDVGTPRGSLNLNLKLEIADPLKSQSQAPARIAVCVRPIASELVRGKDARLVLSPERLLLTRAYGASWRGYTCLWE</sequence>